<organism evidence="1 2">
    <name type="scientific">Ficus carica</name>
    <name type="common">Common fig</name>
    <dbReference type="NCBI Taxonomy" id="3494"/>
    <lineage>
        <taxon>Eukaryota</taxon>
        <taxon>Viridiplantae</taxon>
        <taxon>Streptophyta</taxon>
        <taxon>Embryophyta</taxon>
        <taxon>Tracheophyta</taxon>
        <taxon>Spermatophyta</taxon>
        <taxon>Magnoliopsida</taxon>
        <taxon>eudicotyledons</taxon>
        <taxon>Gunneridae</taxon>
        <taxon>Pentapetalae</taxon>
        <taxon>rosids</taxon>
        <taxon>fabids</taxon>
        <taxon>Rosales</taxon>
        <taxon>Moraceae</taxon>
        <taxon>Ficeae</taxon>
        <taxon>Ficus</taxon>
    </lineage>
</organism>
<evidence type="ECO:0000313" key="2">
    <source>
        <dbReference type="Proteomes" id="UP001187192"/>
    </source>
</evidence>
<keyword evidence="2" id="KW-1185">Reference proteome</keyword>
<proteinExistence type="predicted"/>
<dbReference type="AlphaFoldDB" id="A0AA88DWD1"/>
<gene>
    <name evidence="1" type="ORF">TIFTF001_032135</name>
</gene>
<evidence type="ECO:0000313" key="1">
    <source>
        <dbReference type="EMBL" id="GMN63054.1"/>
    </source>
</evidence>
<name>A0AA88DWD1_FICCA</name>
<protein>
    <submittedName>
        <fullName evidence="1">Uncharacterized protein</fullName>
    </submittedName>
</protein>
<reference evidence="1" key="1">
    <citation type="submission" date="2023-07" db="EMBL/GenBank/DDBJ databases">
        <title>draft genome sequence of fig (Ficus carica).</title>
        <authorList>
            <person name="Takahashi T."/>
            <person name="Nishimura K."/>
        </authorList>
    </citation>
    <scope>NUCLEOTIDE SEQUENCE</scope>
</reference>
<comment type="caution">
    <text evidence="1">The sequence shown here is derived from an EMBL/GenBank/DDBJ whole genome shotgun (WGS) entry which is preliminary data.</text>
</comment>
<dbReference type="Proteomes" id="UP001187192">
    <property type="component" value="Unassembled WGS sequence"/>
</dbReference>
<dbReference type="EMBL" id="BTGU01000141">
    <property type="protein sequence ID" value="GMN63054.1"/>
    <property type="molecule type" value="Genomic_DNA"/>
</dbReference>
<accession>A0AA88DWD1</accession>
<sequence>MKKSDVHQVLDMRGGAVAKMIRVDWDLKEVEVPVWVLRWSVRTIPILCPLHVPRTYYRIPSSLTTAADELEVDCVNWIVLSSDSRTFSSDCCTSCYAGELRRR</sequence>